<proteinExistence type="inferred from homology"/>
<keyword evidence="4 8" id="KW-0812">Transmembrane</keyword>
<evidence type="ECO:0000256" key="4">
    <source>
        <dbReference type="ARBA" id="ARBA00022692"/>
    </source>
</evidence>
<comment type="similarity">
    <text evidence="2 7">Belongs to the sodium:solute symporter (SSF) (TC 2.A.21) family.</text>
</comment>
<sequence length="471" mass="49359">METRLVIIAAITVGYFALMSWITFSVRRHANSSDGMTAGGRNYPAYLIGALLLSEFIGSSVSIGTAQKGFELGISAAWNLVALSLGFLLLALVLVRKYKESGQSTISGILASAYGEPIRYAASVLTIVALSIVAVALYAGGGAVLAAVLHIDKTVAILLVGAITVAYVSLGGMRSVVYTNFAHSIMKYVGMILALAYALEATGGIHTLQARLPAAMFDWTAIGWGQICAWMIGGIGSIFATQYVIQALVSTDNPAVARRACFYVSSLMIPFGLMAALVGMCGAVLYPGVKSIDAFPTLIAHMPAFSASVMVVGLAGALFGGIAATTLASATLAMKDFYDPMFNKEKNDRKSVRFIRIAILVAGLLPLVLALSAEKLLLIAFLGKALRATLAVLVLMAFYAPRFGTPRGAFVGVILSVIATIGWFLAGNPYGVDSSYLALAVPLLTMGISQVFKQPPAEAPKVPAARSTASF</sequence>
<dbReference type="InterPro" id="IPR038377">
    <property type="entry name" value="Na/Glc_symporter_sf"/>
</dbReference>
<reference evidence="10" key="1">
    <citation type="journal article" date="2019" name="Int. J. Syst. Evol. Microbiol.">
        <title>The Global Catalogue of Microorganisms (GCM) 10K type strain sequencing project: providing services to taxonomists for standard genome sequencing and annotation.</title>
        <authorList>
            <consortium name="The Broad Institute Genomics Platform"/>
            <consortium name="The Broad Institute Genome Sequencing Center for Infectious Disease"/>
            <person name="Wu L."/>
            <person name="Ma J."/>
        </authorList>
    </citation>
    <scope>NUCLEOTIDE SEQUENCE [LARGE SCALE GENOMIC DNA]</scope>
    <source>
        <strain evidence="10">CGMCC 4.5798</strain>
    </source>
</reference>
<evidence type="ECO:0000256" key="6">
    <source>
        <dbReference type="ARBA" id="ARBA00023136"/>
    </source>
</evidence>
<feature type="transmembrane region" description="Helical" evidence="8">
    <location>
        <begin position="188"/>
        <end position="209"/>
    </location>
</feature>
<feature type="transmembrane region" description="Helical" evidence="8">
    <location>
        <begin position="305"/>
        <end position="333"/>
    </location>
</feature>
<comment type="subcellular location">
    <subcellularLocation>
        <location evidence="1">Membrane</location>
        <topology evidence="1">Multi-pass membrane protein</topology>
    </subcellularLocation>
</comment>
<feature type="transmembrane region" description="Helical" evidence="8">
    <location>
        <begin position="377"/>
        <end position="398"/>
    </location>
</feature>
<evidence type="ECO:0000256" key="3">
    <source>
        <dbReference type="ARBA" id="ARBA00022448"/>
    </source>
</evidence>
<comment type="caution">
    <text evidence="9">The sequence shown here is derived from an EMBL/GenBank/DDBJ whole genome shotgun (WGS) entry which is preliminary data.</text>
</comment>
<dbReference type="CDD" id="cd10322">
    <property type="entry name" value="SLC5sbd"/>
    <property type="match status" value="1"/>
</dbReference>
<feature type="transmembrane region" description="Helical" evidence="8">
    <location>
        <begin position="261"/>
        <end position="285"/>
    </location>
</feature>
<dbReference type="RefSeq" id="WP_379770037.1">
    <property type="nucleotide sequence ID" value="NZ_JBHSMZ010000006.1"/>
</dbReference>
<feature type="transmembrane region" description="Helical" evidence="8">
    <location>
        <begin position="6"/>
        <end position="24"/>
    </location>
</feature>
<name>A0ABW0RWB8_9BURK</name>
<dbReference type="InterPro" id="IPR001734">
    <property type="entry name" value="Na/solute_symporter"/>
</dbReference>
<keyword evidence="6 8" id="KW-0472">Membrane</keyword>
<keyword evidence="3" id="KW-0813">Transport</keyword>
<dbReference type="InterPro" id="IPR050277">
    <property type="entry name" value="Sodium:Solute_Symporter"/>
</dbReference>
<protein>
    <submittedName>
        <fullName evidence="9">Sodium:solute symporter family protein</fullName>
    </submittedName>
</protein>
<organism evidence="9 10">
    <name type="scientific">Massilia aerilata</name>
    <dbReference type="NCBI Taxonomy" id="453817"/>
    <lineage>
        <taxon>Bacteria</taxon>
        <taxon>Pseudomonadati</taxon>
        <taxon>Pseudomonadota</taxon>
        <taxon>Betaproteobacteria</taxon>
        <taxon>Burkholderiales</taxon>
        <taxon>Oxalobacteraceae</taxon>
        <taxon>Telluria group</taxon>
        <taxon>Massilia</taxon>
    </lineage>
</organism>
<feature type="transmembrane region" description="Helical" evidence="8">
    <location>
        <begin position="410"/>
        <end position="428"/>
    </location>
</feature>
<feature type="transmembrane region" description="Helical" evidence="8">
    <location>
        <begin position="124"/>
        <end position="149"/>
    </location>
</feature>
<feature type="transmembrane region" description="Helical" evidence="8">
    <location>
        <begin position="229"/>
        <end position="249"/>
    </location>
</feature>
<evidence type="ECO:0000256" key="1">
    <source>
        <dbReference type="ARBA" id="ARBA00004141"/>
    </source>
</evidence>
<evidence type="ECO:0000256" key="7">
    <source>
        <dbReference type="RuleBase" id="RU362091"/>
    </source>
</evidence>
<gene>
    <name evidence="9" type="ORF">ACFPO9_09855</name>
</gene>
<accession>A0ABW0RWB8</accession>
<evidence type="ECO:0000313" key="10">
    <source>
        <dbReference type="Proteomes" id="UP001596086"/>
    </source>
</evidence>
<dbReference type="Gene3D" id="1.20.1730.10">
    <property type="entry name" value="Sodium/glucose cotransporter"/>
    <property type="match status" value="1"/>
</dbReference>
<evidence type="ECO:0000313" key="9">
    <source>
        <dbReference type="EMBL" id="MFC5548818.1"/>
    </source>
</evidence>
<evidence type="ECO:0000256" key="2">
    <source>
        <dbReference type="ARBA" id="ARBA00006434"/>
    </source>
</evidence>
<feature type="transmembrane region" description="Helical" evidence="8">
    <location>
        <begin position="45"/>
        <end position="64"/>
    </location>
</feature>
<keyword evidence="5 8" id="KW-1133">Transmembrane helix</keyword>
<feature type="transmembrane region" description="Helical" evidence="8">
    <location>
        <begin position="155"/>
        <end position="176"/>
    </location>
</feature>
<dbReference type="Pfam" id="PF00474">
    <property type="entry name" value="SSF"/>
    <property type="match status" value="1"/>
</dbReference>
<evidence type="ECO:0000256" key="8">
    <source>
        <dbReference type="SAM" id="Phobius"/>
    </source>
</evidence>
<keyword evidence="10" id="KW-1185">Reference proteome</keyword>
<feature type="transmembrane region" description="Helical" evidence="8">
    <location>
        <begin position="354"/>
        <end position="371"/>
    </location>
</feature>
<evidence type="ECO:0000256" key="5">
    <source>
        <dbReference type="ARBA" id="ARBA00022989"/>
    </source>
</evidence>
<dbReference type="EMBL" id="JBHSMZ010000006">
    <property type="protein sequence ID" value="MFC5548818.1"/>
    <property type="molecule type" value="Genomic_DNA"/>
</dbReference>
<feature type="transmembrane region" description="Helical" evidence="8">
    <location>
        <begin position="76"/>
        <end position="95"/>
    </location>
</feature>
<dbReference type="Proteomes" id="UP001596086">
    <property type="component" value="Unassembled WGS sequence"/>
</dbReference>
<dbReference type="PANTHER" id="PTHR48086:SF7">
    <property type="entry name" value="SODIUM-SOLUTE SYMPORTER-RELATED"/>
    <property type="match status" value="1"/>
</dbReference>
<dbReference type="PANTHER" id="PTHR48086">
    <property type="entry name" value="SODIUM/PROLINE SYMPORTER-RELATED"/>
    <property type="match status" value="1"/>
</dbReference>
<dbReference type="PROSITE" id="PS50283">
    <property type="entry name" value="NA_SOLUT_SYMP_3"/>
    <property type="match status" value="1"/>
</dbReference>